<keyword evidence="6 8" id="KW-0503">Monooxygenase</keyword>
<dbReference type="Pfam" id="PF00067">
    <property type="entry name" value="p450"/>
    <property type="match status" value="1"/>
</dbReference>
<evidence type="ECO:0000256" key="4">
    <source>
        <dbReference type="ARBA" id="ARBA00023002"/>
    </source>
</evidence>
<dbReference type="PANTHER" id="PTHR24305:SF157">
    <property type="entry name" value="N-ACETYLTRYPTOPHAN 6-HYDROXYLASE IVOC-RELATED"/>
    <property type="match status" value="1"/>
</dbReference>
<dbReference type="InterPro" id="IPR001128">
    <property type="entry name" value="Cyt_P450"/>
</dbReference>
<proteinExistence type="inferred from homology"/>
<feature type="binding site" description="axial binding residue" evidence="7">
    <location>
        <position position="447"/>
    </location>
    <ligand>
        <name>heme</name>
        <dbReference type="ChEBI" id="CHEBI:30413"/>
    </ligand>
    <ligandPart>
        <name>Fe</name>
        <dbReference type="ChEBI" id="CHEBI:18248"/>
    </ligandPart>
</feature>
<evidence type="ECO:0000256" key="5">
    <source>
        <dbReference type="ARBA" id="ARBA00023004"/>
    </source>
</evidence>
<dbReference type="SUPFAM" id="SSF48264">
    <property type="entry name" value="Cytochrome P450"/>
    <property type="match status" value="1"/>
</dbReference>
<keyword evidence="11" id="KW-1185">Reference proteome</keyword>
<dbReference type="AlphaFoldDB" id="A0A6A6H524"/>
<evidence type="ECO:0000256" key="7">
    <source>
        <dbReference type="PIRSR" id="PIRSR602401-1"/>
    </source>
</evidence>
<dbReference type="InterPro" id="IPR002401">
    <property type="entry name" value="Cyt_P450_E_grp-I"/>
</dbReference>
<dbReference type="PROSITE" id="PS00086">
    <property type="entry name" value="CYTOCHROME_P450"/>
    <property type="match status" value="1"/>
</dbReference>
<protein>
    <submittedName>
        <fullName evidence="10">Putative benzoate 4-monooxygenase cytochrome P450</fullName>
    </submittedName>
</protein>
<dbReference type="EMBL" id="ML991812">
    <property type="protein sequence ID" value="KAF2232800.1"/>
    <property type="molecule type" value="Genomic_DNA"/>
</dbReference>
<dbReference type="InterPro" id="IPR017972">
    <property type="entry name" value="Cyt_P450_CS"/>
</dbReference>
<organism evidence="10 11">
    <name type="scientific">Viridothelium virens</name>
    <name type="common">Speckled blister lichen</name>
    <name type="synonym">Trypethelium virens</name>
    <dbReference type="NCBI Taxonomy" id="1048519"/>
    <lineage>
        <taxon>Eukaryota</taxon>
        <taxon>Fungi</taxon>
        <taxon>Dikarya</taxon>
        <taxon>Ascomycota</taxon>
        <taxon>Pezizomycotina</taxon>
        <taxon>Dothideomycetes</taxon>
        <taxon>Dothideomycetes incertae sedis</taxon>
        <taxon>Trypetheliales</taxon>
        <taxon>Trypetheliaceae</taxon>
        <taxon>Viridothelium</taxon>
    </lineage>
</organism>
<dbReference type="GO" id="GO:0005506">
    <property type="term" value="F:iron ion binding"/>
    <property type="evidence" value="ECO:0007669"/>
    <property type="project" value="InterPro"/>
</dbReference>
<dbReference type="InterPro" id="IPR050121">
    <property type="entry name" value="Cytochrome_P450_monoxygenase"/>
</dbReference>
<dbReference type="OrthoDB" id="3945418at2759"/>
<evidence type="ECO:0000256" key="8">
    <source>
        <dbReference type="RuleBase" id="RU000461"/>
    </source>
</evidence>
<dbReference type="Proteomes" id="UP000800092">
    <property type="component" value="Unassembled WGS sequence"/>
</dbReference>
<comment type="cofactor">
    <cofactor evidence="1 7">
        <name>heme</name>
        <dbReference type="ChEBI" id="CHEBI:30413"/>
    </cofactor>
</comment>
<keyword evidence="3 7" id="KW-0479">Metal-binding</keyword>
<feature type="transmembrane region" description="Helical" evidence="9">
    <location>
        <begin position="6"/>
        <end position="31"/>
    </location>
</feature>
<accession>A0A6A6H524</accession>
<dbReference type="PANTHER" id="PTHR24305">
    <property type="entry name" value="CYTOCHROME P450"/>
    <property type="match status" value="1"/>
</dbReference>
<evidence type="ECO:0000256" key="3">
    <source>
        <dbReference type="ARBA" id="ARBA00022723"/>
    </source>
</evidence>
<comment type="similarity">
    <text evidence="2 8">Belongs to the cytochrome P450 family.</text>
</comment>
<keyword evidence="7 8" id="KW-0349">Heme</keyword>
<evidence type="ECO:0000256" key="2">
    <source>
        <dbReference type="ARBA" id="ARBA00010617"/>
    </source>
</evidence>
<dbReference type="PRINTS" id="PR00385">
    <property type="entry name" value="P450"/>
</dbReference>
<keyword evidence="9" id="KW-0472">Membrane</keyword>
<dbReference type="GO" id="GO:0016705">
    <property type="term" value="F:oxidoreductase activity, acting on paired donors, with incorporation or reduction of molecular oxygen"/>
    <property type="evidence" value="ECO:0007669"/>
    <property type="project" value="InterPro"/>
</dbReference>
<dbReference type="CDD" id="cd11062">
    <property type="entry name" value="CYP58-like"/>
    <property type="match status" value="1"/>
</dbReference>
<name>A0A6A6H524_VIRVR</name>
<dbReference type="PRINTS" id="PR00463">
    <property type="entry name" value="EP450I"/>
</dbReference>
<dbReference type="GO" id="GO:0004497">
    <property type="term" value="F:monooxygenase activity"/>
    <property type="evidence" value="ECO:0007669"/>
    <property type="project" value="UniProtKB-KW"/>
</dbReference>
<evidence type="ECO:0000256" key="6">
    <source>
        <dbReference type="ARBA" id="ARBA00023033"/>
    </source>
</evidence>
<dbReference type="GO" id="GO:0020037">
    <property type="term" value="F:heme binding"/>
    <property type="evidence" value="ECO:0007669"/>
    <property type="project" value="InterPro"/>
</dbReference>
<evidence type="ECO:0000313" key="11">
    <source>
        <dbReference type="Proteomes" id="UP000800092"/>
    </source>
</evidence>
<evidence type="ECO:0000256" key="9">
    <source>
        <dbReference type="SAM" id="Phobius"/>
    </source>
</evidence>
<keyword evidence="4 8" id="KW-0560">Oxidoreductase</keyword>
<evidence type="ECO:0000313" key="10">
    <source>
        <dbReference type="EMBL" id="KAF2232800.1"/>
    </source>
</evidence>
<dbReference type="InterPro" id="IPR036396">
    <property type="entry name" value="Cyt_P450_sf"/>
</dbReference>
<reference evidence="10" key="1">
    <citation type="journal article" date="2020" name="Stud. Mycol.">
        <title>101 Dothideomycetes genomes: a test case for predicting lifestyles and emergence of pathogens.</title>
        <authorList>
            <person name="Haridas S."/>
            <person name="Albert R."/>
            <person name="Binder M."/>
            <person name="Bloem J."/>
            <person name="Labutti K."/>
            <person name="Salamov A."/>
            <person name="Andreopoulos B."/>
            <person name="Baker S."/>
            <person name="Barry K."/>
            <person name="Bills G."/>
            <person name="Bluhm B."/>
            <person name="Cannon C."/>
            <person name="Castanera R."/>
            <person name="Culley D."/>
            <person name="Daum C."/>
            <person name="Ezra D."/>
            <person name="Gonzalez J."/>
            <person name="Henrissat B."/>
            <person name="Kuo A."/>
            <person name="Liang C."/>
            <person name="Lipzen A."/>
            <person name="Lutzoni F."/>
            <person name="Magnuson J."/>
            <person name="Mondo S."/>
            <person name="Nolan M."/>
            <person name="Ohm R."/>
            <person name="Pangilinan J."/>
            <person name="Park H.-J."/>
            <person name="Ramirez L."/>
            <person name="Alfaro M."/>
            <person name="Sun H."/>
            <person name="Tritt A."/>
            <person name="Yoshinaga Y."/>
            <person name="Zwiers L.-H."/>
            <person name="Turgeon B."/>
            <person name="Goodwin S."/>
            <person name="Spatafora J."/>
            <person name="Crous P."/>
            <person name="Grigoriev I."/>
        </authorList>
    </citation>
    <scope>NUCLEOTIDE SEQUENCE</scope>
    <source>
        <strain evidence="10">Tuck. ex Michener</strain>
    </source>
</reference>
<gene>
    <name evidence="10" type="ORF">EV356DRAFT_449565</name>
</gene>
<evidence type="ECO:0000256" key="1">
    <source>
        <dbReference type="ARBA" id="ARBA00001971"/>
    </source>
</evidence>
<keyword evidence="5 7" id="KW-0408">Iron</keyword>
<keyword evidence="9" id="KW-1133">Transmembrane helix</keyword>
<dbReference type="Gene3D" id="1.10.630.10">
    <property type="entry name" value="Cytochrome P450"/>
    <property type="match status" value="1"/>
</dbReference>
<sequence>MQLVGPVVWVFAALTLWLGWVVTTIVYRLYFHPLARFPGPKLAAVTYLYAQYYDLWLGGQYVFKLKELHSRYGPVVRFMPDDLHLNDPNYFDEIYTTSGKAGKPFKWANAFGPYPAAIGTVDYNLHRIRRGAVNPYFSKQSVHQITPFLIPIIEKLCARFETASRTGERINLKYAYAALALDNMWEYCFSRNPDRVLSPDFDKRGFDNIDSFVDISLINIYYPWLMVWIYKVPERWLKVIMPAMKEIVDEREALSSQIEAIRDGNDTAAAKSGHKTIFHDLLASDLPQQEKARNRLRDEAFSLVTAGSGTTAHSLKCISYYIQANPRVHQKLFDELKTAMPRRTDVPRLADLEKLPYLSAVVYEGLRIAHPVTHRNMRYFPQKRLIYKDIPIPPGTIVAMSAILLHENPDVFPEPRVFKPERWLGPEDERQRLQRHFVVFSRGNRGCLGMNLAWAELFLILAIVFRRFEFDLSQVDKERDVDVDRDLILAVPKKESKGVIVGVKCTAD</sequence>
<keyword evidence="9" id="KW-0812">Transmembrane</keyword>